<evidence type="ECO:0000313" key="3">
    <source>
        <dbReference type="WBParaSite" id="ALUE_0001152901-mRNA-1"/>
    </source>
</evidence>
<dbReference type="Proteomes" id="UP000036681">
    <property type="component" value="Unplaced"/>
</dbReference>
<name>A0A0M3I464_ASCLU</name>
<evidence type="ECO:0000256" key="1">
    <source>
        <dbReference type="SAM" id="MobiDB-lite"/>
    </source>
</evidence>
<dbReference type="AlphaFoldDB" id="A0A0M3I464"/>
<evidence type="ECO:0000313" key="2">
    <source>
        <dbReference type="Proteomes" id="UP000036681"/>
    </source>
</evidence>
<reference evidence="3" key="1">
    <citation type="submission" date="2017-02" db="UniProtKB">
        <authorList>
            <consortium name="WormBaseParasite"/>
        </authorList>
    </citation>
    <scope>IDENTIFICATION</scope>
</reference>
<accession>A0A0M3I464</accession>
<protein>
    <submittedName>
        <fullName evidence="3">Uncharacterized protein</fullName>
    </submittedName>
</protein>
<dbReference type="WBParaSite" id="ALUE_0001152901-mRNA-1">
    <property type="protein sequence ID" value="ALUE_0001152901-mRNA-1"/>
    <property type="gene ID" value="ALUE_0001152901"/>
</dbReference>
<proteinExistence type="predicted"/>
<feature type="region of interest" description="Disordered" evidence="1">
    <location>
        <begin position="1"/>
        <end position="24"/>
    </location>
</feature>
<keyword evidence="2" id="KW-1185">Reference proteome</keyword>
<organism evidence="2 3">
    <name type="scientific">Ascaris lumbricoides</name>
    <name type="common">Giant roundworm</name>
    <dbReference type="NCBI Taxonomy" id="6252"/>
    <lineage>
        <taxon>Eukaryota</taxon>
        <taxon>Metazoa</taxon>
        <taxon>Ecdysozoa</taxon>
        <taxon>Nematoda</taxon>
        <taxon>Chromadorea</taxon>
        <taxon>Rhabditida</taxon>
        <taxon>Spirurina</taxon>
        <taxon>Ascaridomorpha</taxon>
        <taxon>Ascaridoidea</taxon>
        <taxon>Ascarididae</taxon>
        <taxon>Ascaris</taxon>
    </lineage>
</organism>
<sequence length="80" mass="9465">MTGSVLQLVNGREANFPRGGTDNYEQTEESRIAEILCYKIWKHEKRWRLASWLLISDYQDSFQSPLKAKWAYRLLLKCGR</sequence>